<reference evidence="1" key="1">
    <citation type="submission" date="2021-06" db="EMBL/GenBank/DDBJ databases">
        <authorList>
            <person name="Kallberg Y."/>
            <person name="Tangrot J."/>
            <person name="Rosling A."/>
        </authorList>
    </citation>
    <scope>NUCLEOTIDE SEQUENCE</scope>
    <source>
        <strain evidence="1">UK204</strain>
    </source>
</reference>
<keyword evidence="2" id="KW-1185">Reference proteome</keyword>
<dbReference type="EMBL" id="CAJVPQ010000222">
    <property type="protein sequence ID" value="CAG8459169.1"/>
    <property type="molecule type" value="Genomic_DNA"/>
</dbReference>
<protein>
    <submittedName>
        <fullName evidence="1">7925_t:CDS:1</fullName>
    </submittedName>
</protein>
<dbReference type="Proteomes" id="UP000789570">
    <property type="component" value="Unassembled WGS sequence"/>
</dbReference>
<evidence type="ECO:0000313" key="1">
    <source>
        <dbReference type="EMBL" id="CAG8459169.1"/>
    </source>
</evidence>
<organism evidence="1 2">
    <name type="scientific">Funneliformis caledonium</name>
    <dbReference type="NCBI Taxonomy" id="1117310"/>
    <lineage>
        <taxon>Eukaryota</taxon>
        <taxon>Fungi</taxon>
        <taxon>Fungi incertae sedis</taxon>
        <taxon>Mucoromycota</taxon>
        <taxon>Glomeromycotina</taxon>
        <taxon>Glomeromycetes</taxon>
        <taxon>Glomerales</taxon>
        <taxon>Glomeraceae</taxon>
        <taxon>Funneliformis</taxon>
    </lineage>
</organism>
<comment type="caution">
    <text evidence="1">The sequence shown here is derived from an EMBL/GenBank/DDBJ whole genome shotgun (WGS) entry which is preliminary data.</text>
</comment>
<gene>
    <name evidence="1" type="ORF">FCALED_LOCUS1656</name>
</gene>
<name>A0A9N8VLT5_9GLOM</name>
<dbReference type="AlphaFoldDB" id="A0A9N8VLT5"/>
<evidence type="ECO:0000313" key="2">
    <source>
        <dbReference type="Proteomes" id="UP000789570"/>
    </source>
</evidence>
<dbReference type="OrthoDB" id="2443937at2759"/>
<proteinExistence type="predicted"/>
<accession>A0A9N8VLT5</accession>
<sequence>MSNISDFLKRQLEILSNHKSLHLDQYKVNVELSVITDKTAITGKTSEKFAISLNNDQDIRDSENQDSRTETQTIVNNEQEENEGEYIAADESMTICVKDILEGSIEVSSVINEVTKIFLNKFSKTFIIDL</sequence>